<dbReference type="Pfam" id="PF13863">
    <property type="entry name" value="DUF4200"/>
    <property type="match status" value="1"/>
</dbReference>
<comment type="caution">
    <text evidence="4">The sequence shown here is derived from an EMBL/GenBank/DDBJ whole genome shotgun (WGS) entry which is preliminary data.</text>
</comment>
<reference evidence="4 5" key="1">
    <citation type="submission" date="2017-06" db="EMBL/GenBank/DDBJ databases">
        <title>A platform for efficient transgenesis in Macrostomum lignano, a flatworm model organism for stem cell research.</title>
        <authorList>
            <person name="Berezikov E."/>
        </authorList>
    </citation>
    <scope>NUCLEOTIDE SEQUENCE [LARGE SCALE GENOMIC DNA]</scope>
    <source>
        <strain evidence="4">DV1</strain>
        <tissue evidence="4">Whole organism</tissue>
    </source>
</reference>
<dbReference type="PANTHER" id="PTHR21683:SF2">
    <property type="entry name" value="COILED-COIL DOMAIN-CONTAINING PROTEIN 42 LIKE-2-LIKE"/>
    <property type="match status" value="1"/>
</dbReference>
<organism evidence="4 5">
    <name type="scientific">Macrostomum lignano</name>
    <dbReference type="NCBI Taxonomy" id="282301"/>
    <lineage>
        <taxon>Eukaryota</taxon>
        <taxon>Metazoa</taxon>
        <taxon>Spiralia</taxon>
        <taxon>Lophotrochozoa</taxon>
        <taxon>Platyhelminthes</taxon>
        <taxon>Rhabditophora</taxon>
        <taxon>Macrostomorpha</taxon>
        <taxon>Macrostomida</taxon>
        <taxon>Macrostomidae</taxon>
        <taxon>Macrostomum</taxon>
    </lineage>
</organism>
<keyword evidence="1 2" id="KW-0175">Coiled coil</keyword>
<gene>
    <name evidence="4" type="ORF">BOX15_Mlig017766g1</name>
</gene>
<feature type="coiled-coil region" evidence="2">
    <location>
        <begin position="40"/>
        <end position="141"/>
    </location>
</feature>
<name>A0A267FZV7_9PLAT</name>
<keyword evidence="5" id="KW-1185">Reference proteome</keyword>
<protein>
    <recommendedName>
        <fullName evidence="3">DUF4200 domain-containing protein</fullName>
    </recommendedName>
</protein>
<feature type="domain" description="DUF4200" evidence="3">
    <location>
        <begin position="40"/>
        <end position="157"/>
    </location>
</feature>
<dbReference type="PANTHER" id="PTHR21683">
    <property type="entry name" value="COILED-COIL DOMAIN-CONTAINING PROTEIN 42 LIKE-2-LIKE-RELATED"/>
    <property type="match status" value="1"/>
</dbReference>
<proteinExistence type="predicted"/>
<dbReference type="InterPro" id="IPR025252">
    <property type="entry name" value="DUF4200"/>
</dbReference>
<dbReference type="EMBL" id="NIVC01000684">
    <property type="protein sequence ID" value="PAA78502.1"/>
    <property type="molecule type" value="Genomic_DNA"/>
</dbReference>
<dbReference type="Proteomes" id="UP000215902">
    <property type="component" value="Unassembled WGS sequence"/>
</dbReference>
<feature type="non-terminal residue" evidence="4">
    <location>
        <position position="1"/>
    </location>
</feature>
<dbReference type="GO" id="GO:0005856">
    <property type="term" value="C:cytoskeleton"/>
    <property type="evidence" value="ECO:0007669"/>
    <property type="project" value="UniProtKB-ARBA"/>
</dbReference>
<dbReference type="InterPro" id="IPR051147">
    <property type="entry name" value="CFAP_domain-containing"/>
</dbReference>
<dbReference type="AlphaFoldDB" id="A0A267FZV7"/>
<dbReference type="STRING" id="282301.A0A267FZV7"/>
<evidence type="ECO:0000313" key="4">
    <source>
        <dbReference type="EMBL" id="PAA78502.1"/>
    </source>
</evidence>
<accession>A0A267FZV7</accession>
<evidence type="ECO:0000256" key="1">
    <source>
        <dbReference type="ARBA" id="ARBA00023054"/>
    </source>
</evidence>
<sequence>NCLLSMAGNMQDYFKSRFEDNLLVKMPEREDDHLTSATRLLEKKREMMEVETALSAQKEEFQMKMESLQQRREELEKKEQQLKESLLKFDRFLKETDAKRVRAVKKATEERSYRRQKEQEIAQVQEDMSVYSELLDRLNKLADKYLAFQRYLERVVEVSDEFTEIREVVDRFETLSSTYQDLKRREQLTQDSIEVCRTQQQAYKEAKANEVLSQNNALSGLQERLEAATSAAMKREAEWTLIKHSVADRTMQIGTVRVASYNLCQLVNKYQGGLHQRHQQMQELDDLATKATGGDIGQVTSDQLTRVQQFVMDLTAVTERVVANKRSATSAAATAAATATAAAETERTMEL</sequence>
<dbReference type="OrthoDB" id="10264298at2759"/>
<evidence type="ECO:0000259" key="3">
    <source>
        <dbReference type="Pfam" id="PF13863"/>
    </source>
</evidence>
<evidence type="ECO:0000313" key="5">
    <source>
        <dbReference type="Proteomes" id="UP000215902"/>
    </source>
</evidence>
<evidence type="ECO:0000256" key="2">
    <source>
        <dbReference type="SAM" id="Coils"/>
    </source>
</evidence>